<evidence type="ECO:0000256" key="6">
    <source>
        <dbReference type="ARBA" id="ARBA00022777"/>
    </source>
</evidence>
<dbReference type="SUPFAM" id="SSF52540">
    <property type="entry name" value="P-loop containing nucleoside triphosphate hydrolases"/>
    <property type="match status" value="1"/>
</dbReference>
<gene>
    <name evidence="10" type="primary">gntK</name>
    <name evidence="10" type="ORF">E5S67_05338</name>
</gene>
<evidence type="ECO:0000256" key="5">
    <source>
        <dbReference type="ARBA" id="ARBA00022741"/>
    </source>
</evidence>
<dbReference type="InterPro" id="IPR006001">
    <property type="entry name" value="Therm_gnt_kin"/>
</dbReference>
<comment type="catalytic activity">
    <reaction evidence="8 9">
        <text>D-gluconate + ATP = 6-phospho-D-gluconate + ADP + H(+)</text>
        <dbReference type="Rhea" id="RHEA:19433"/>
        <dbReference type="ChEBI" id="CHEBI:15378"/>
        <dbReference type="ChEBI" id="CHEBI:18391"/>
        <dbReference type="ChEBI" id="CHEBI:30616"/>
        <dbReference type="ChEBI" id="CHEBI:58759"/>
        <dbReference type="ChEBI" id="CHEBI:456216"/>
        <dbReference type="EC" id="2.7.1.12"/>
    </reaction>
</comment>
<proteinExistence type="inferred from homology"/>
<keyword evidence="11" id="KW-1185">Reference proteome</keyword>
<evidence type="ECO:0000256" key="7">
    <source>
        <dbReference type="ARBA" id="ARBA00022840"/>
    </source>
</evidence>
<dbReference type="Pfam" id="PF01202">
    <property type="entry name" value="SKI"/>
    <property type="match status" value="1"/>
</dbReference>
<dbReference type="RefSeq" id="WP_172191685.1">
    <property type="nucleotide sequence ID" value="NZ_CAWPPK010000042.1"/>
</dbReference>
<sequence>MITIVMGVSGSGKTTVGKLLAQSLNWDFSDADDFHPSANIDKMSRGIPLEDADRLPWLLKLQAAIDRWLLENKNVVLACSALKASYREILCRDPQRMKIVYLKGSFELLSARLTSRENHYMKADLLLSQLDTLEEPQDAIIIDASQPLDIIVRQIRNHLMCG</sequence>
<evidence type="ECO:0000256" key="1">
    <source>
        <dbReference type="ARBA" id="ARBA00004761"/>
    </source>
</evidence>
<keyword evidence="5 9" id="KW-0547">Nucleotide-binding</keyword>
<comment type="caution">
    <text evidence="10">The sequence shown here is derived from an EMBL/GenBank/DDBJ whole genome shotgun (WGS) entry which is preliminary data.</text>
</comment>
<keyword evidence="6 9" id="KW-0418">Kinase</keyword>
<keyword evidence="4 9" id="KW-0808">Transferase</keyword>
<comment type="pathway">
    <text evidence="1">Carbohydrate acid metabolism.</text>
</comment>
<dbReference type="EMBL" id="SRRZ01000136">
    <property type="protein sequence ID" value="NQE37564.1"/>
    <property type="molecule type" value="Genomic_DNA"/>
</dbReference>
<organism evidence="10 11">
    <name type="scientific">Microcoleus asticus IPMA8</name>
    <dbReference type="NCBI Taxonomy" id="2563858"/>
    <lineage>
        <taxon>Bacteria</taxon>
        <taxon>Bacillati</taxon>
        <taxon>Cyanobacteriota</taxon>
        <taxon>Cyanophyceae</taxon>
        <taxon>Oscillatoriophycideae</taxon>
        <taxon>Oscillatoriales</taxon>
        <taxon>Microcoleaceae</taxon>
        <taxon>Microcoleus</taxon>
        <taxon>Microcoleus asticus</taxon>
    </lineage>
</organism>
<evidence type="ECO:0000256" key="3">
    <source>
        <dbReference type="ARBA" id="ARBA00012054"/>
    </source>
</evidence>
<accession>A0ABX2D4K8</accession>
<evidence type="ECO:0000313" key="11">
    <source>
        <dbReference type="Proteomes" id="UP000702425"/>
    </source>
</evidence>
<dbReference type="Proteomes" id="UP000702425">
    <property type="component" value="Unassembled WGS sequence"/>
</dbReference>
<keyword evidence="7 9" id="KW-0067">ATP-binding</keyword>
<dbReference type="PANTHER" id="PTHR43442">
    <property type="entry name" value="GLUCONOKINASE-RELATED"/>
    <property type="match status" value="1"/>
</dbReference>
<dbReference type="CDD" id="cd02021">
    <property type="entry name" value="GntK"/>
    <property type="match status" value="1"/>
</dbReference>
<dbReference type="InterPro" id="IPR027417">
    <property type="entry name" value="P-loop_NTPase"/>
</dbReference>
<name>A0ABX2D4K8_9CYAN</name>
<dbReference type="Gene3D" id="3.40.50.300">
    <property type="entry name" value="P-loop containing nucleotide triphosphate hydrolases"/>
    <property type="match status" value="1"/>
</dbReference>
<evidence type="ECO:0000256" key="9">
    <source>
        <dbReference type="RuleBase" id="RU363066"/>
    </source>
</evidence>
<dbReference type="PRINTS" id="PR01100">
    <property type="entry name" value="SHIKIMTKNASE"/>
</dbReference>
<dbReference type="PANTHER" id="PTHR43442:SF3">
    <property type="entry name" value="GLUCONOKINASE-RELATED"/>
    <property type="match status" value="1"/>
</dbReference>
<dbReference type="GO" id="GO:0046316">
    <property type="term" value="F:gluconokinase activity"/>
    <property type="evidence" value="ECO:0007669"/>
    <property type="project" value="UniProtKB-EC"/>
</dbReference>
<dbReference type="EC" id="2.7.1.12" evidence="3 9"/>
<dbReference type="NCBIfam" id="TIGR01313">
    <property type="entry name" value="therm_gnt_kin"/>
    <property type="match status" value="1"/>
</dbReference>
<evidence type="ECO:0000256" key="8">
    <source>
        <dbReference type="ARBA" id="ARBA00048090"/>
    </source>
</evidence>
<reference evidence="10 11" key="1">
    <citation type="journal article" date="2020" name="Sci. Rep.">
        <title>A novel cyanobacterial geosmin producer, revising GeoA distribution and dispersion patterns in Bacteria.</title>
        <authorList>
            <person name="Churro C."/>
            <person name="Semedo-Aguiar A.P."/>
            <person name="Silva A.D."/>
            <person name="Pereira-Leal J.B."/>
            <person name="Leite R.B."/>
        </authorList>
    </citation>
    <scope>NUCLEOTIDE SEQUENCE [LARGE SCALE GENOMIC DNA]</scope>
    <source>
        <strain evidence="10 11">IPMA8</strain>
    </source>
</reference>
<dbReference type="InterPro" id="IPR031322">
    <property type="entry name" value="Shikimate/glucono_kinase"/>
</dbReference>
<evidence type="ECO:0000313" key="10">
    <source>
        <dbReference type="EMBL" id="NQE37564.1"/>
    </source>
</evidence>
<comment type="similarity">
    <text evidence="2 9">Belongs to the gluconokinase GntK/GntV family.</text>
</comment>
<evidence type="ECO:0000256" key="2">
    <source>
        <dbReference type="ARBA" id="ARBA00008420"/>
    </source>
</evidence>
<evidence type="ECO:0000256" key="4">
    <source>
        <dbReference type="ARBA" id="ARBA00022679"/>
    </source>
</evidence>
<protein>
    <recommendedName>
        <fullName evidence="3 9">Gluconokinase</fullName>
        <ecNumber evidence="3 9">2.7.1.12</ecNumber>
    </recommendedName>
</protein>